<dbReference type="PANTHER" id="PTHR37809">
    <property type="entry name" value="RIBOSOMAL PROTEIN S12 METHYLTHIOTRANSFERASE ACCESSORY FACTOR YCAO"/>
    <property type="match status" value="1"/>
</dbReference>
<comment type="caution">
    <text evidence="3">The sequence shown here is derived from an EMBL/GenBank/DDBJ whole genome shotgun (WGS) entry which is preliminary data.</text>
</comment>
<gene>
    <name evidence="3" type="ORF">LG943_12980</name>
</gene>
<dbReference type="Pfam" id="PF02624">
    <property type="entry name" value="YcaO"/>
    <property type="match status" value="1"/>
</dbReference>
<evidence type="ECO:0000259" key="2">
    <source>
        <dbReference type="PROSITE" id="PS51664"/>
    </source>
</evidence>
<dbReference type="Gene3D" id="3.30.1330.230">
    <property type="match status" value="1"/>
</dbReference>
<evidence type="ECO:0000256" key="1">
    <source>
        <dbReference type="SAM" id="MobiDB-lite"/>
    </source>
</evidence>
<feature type="domain" description="YcaO" evidence="2">
    <location>
        <begin position="87"/>
        <end position="485"/>
    </location>
</feature>
<name>A0A9X3NKY6_9ACTN</name>
<dbReference type="Proteomes" id="UP001140076">
    <property type="component" value="Unassembled WGS sequence"/>
</dbReference>
<dbReference type="PROSITE" id="PS51664">
    <property type="entry name" value="YCAO"/>
    <property type="match status" value="1"/>
</dbReference>
<dbReference type="EMBL" id="JAJAQC010000018">
    <property type="protein sequence ID" value="MDA0565223.1"/>
    <property type="molecule type" value="Genomic_DNA"/>
</dbReference>
<sequence>MTLTETTDRAPRQGAGTADPAGTARAPRAGRHPLPVEALVDRECGIIRSVREVPHPAGAPQSYLAMTAAVSDARRLGEWPADRVSLGTSFGDPAQARIAAIAEGVERYCGNWLPAELPGDELRVASRAELAAAGHTPIDPADLPVFAPWQYARDGFAYQPLTESTPTLWARCTDLDGTPAWVPASLVYLNWRQSRFRGLPRTHHLNYAGIATGQGADDARDRGVLEVVERDALELWWHLDGPTFGIDPASVPGLDADLRGGSLRVFLVAMPSEFAPAVAALVHDEERGLYAAGFSASCDPVRAARKAVLEAIHTWVYTQGCTSADGWVFRAVEHGLLARGLYLDFRADAAYRDAAGAQCENIIDLGAHVQLWLDPRVHPEARRFTEPALGTRPISALEPVAMDEVYRRLARRGHRVLTRDLTTADIRRTPLRVVRTLITGLVPNAPAAFAYLGMPRFRDAAQERGWRTTWTGGPEDFTLVPPPHM</sequence>
<keyword evidence="4" id="KW-1185">Reference proteome</keyword>
<feature type="region of interest" description="Disordered" evidence="1">
    <location>
        <begin position="1"/>
        <end position="34"/>
    </location>
</feature>
<reference evidence="3" key="1">
    <citation type="submission" date="2021-10" db="EMBL/GenBank/DDBJ databases">
        <title>Streptomonospora sp. nov., isolated from mangrove soil.</title>
        <authorList>
            <person name="Chen X."/>
            <person name="Ge X."/>
            <person name="Liu W."/>
        </authorList>
    </citation>
    <scope>NUCLEOTIDE SEQUENCE</scope>
    <source>
        <strain evidence="3">S1-112</strain>
    </source>
</reference>
<protein>
    <submittedName>
        <fullName evidence="3">YcaO-like family protein</fullName>
    </submittedName>
</protein>
<organism evidence="3 4">
    <name type="scientific">Streptomonospora mangrovi</name>
    <dbReference type="NCBI Taxonomy" id="2883123"/>
    <lineage>
        <taxon>Bacteria</taxon>
        <taxon>Bacillati</taxon>
        <taxon>Actinomycetota</taxon>
        <taxon>Actinomycetes</taxon>
        <taxon>Streptosporangiales</taxon>
        <taxon>Nocardiopsidaceae</taxon>
        <taxon>Streptomonospora</taxon>
    </lineage>
</organism>
<feature type="compositionally biased region" description="Low complexity" evidence="1">
    <location>
        <begin position="14"/>
        <end position="27"/>
    </location>
</feature>
<dbReference type="InterPro" id="IPR003776">
    <property type="entry name" value="YcaO-like_dom"/>
</dbReference>
<accession>A0A9X3NKY6</accession>
<evidence type="ECO:0000313" key="4">
    <source>
        <dbReference type="Proteomes" id="UP001140076"/>
    </source>
</evidence>
<feature type="compositionally biased region" description="Basic and acidic residues" evidence="1">
    <location>
        <begin position="1"/>
        <end position="11"/>
    </location>
</feature>
<dbReference type="AlphaFoldDB" id="A0A9X3NKY6"/>
<dbReference type="Gene3D" id="3.30.40.250">
    <property type="match status" value="1"/>
</dbReference>
<dbReference type="RefSeq" id="WP_270072495.1">
    <property type="nucleotide sequence ID" value="NZ_JAJAQC010000018.1"/>
</dbReference>
<dbReference type="Gene3D" id="3.30.160.660">
    <property type="match status" value="1"/>
</dbReference>
<evidence type="ECO:0000313" key="3">
    <source>
        <dbReference type="EMBL" id="MDA0565223.1"/>
    </source>
</evidence>
<proteinExistence type="predicted"/>
<dbReference type="PANTHER" id="PTHR37809:SF1">
    <property type="entry name" value="RIBOSOMAL PROTEIN S12 METHYLTHIOTRANSFERASE ACCESSORY FACTOR YCAO"/>
    <property type="match status" value="1"/>
</dbReference>